<comment type="function">
    <text evidence="7">Functions as a peptidoglycan terminase that cleaves nascent peptidoglycan strands endolytically to terminate their elongation.</text>
</comment>
<evidence type="ECO:0000256" key="5">
    <source>
        <dbReference type="ARBA" id="ARBA00023239"/>
    </source>
</evidence>
<keyword evidence="3 7" id="KW-1133">Transmembrane helix</keyword>
<reference evidence="9" key="1">
    <citation type="submission" date="2016-01" db="EMBL/GenBank/DDBJ databases">
        <title>Draft genome sequence of Thermodesulfovibrio aggregans strain TGE-P1.</title>
        <authorList>
            <person name="Sekiguchi Y."/>
            <person name="Ohashi A."/>
            <person name="Matsuura N."/>
            <person name="Tourlousse M.D."/>
        </authorList>
    </citation>
    <scope>NUCLEOTIDE SEQUENCE [LARGE SCALE GENOMIC DNA]</scope>
    <source>
        <strain evidence="9">TGE-P1</strain>
    </source>
</reference>
<keyword evidence="4 7" id="KW-0472">Membrane</keyword>
<protein>
    <recommendedName>
        <fullName evidence="7">Endolytic murein transglycosylase</fullName>
        <ecNumber evidence="7">4.2.2.29</ecNumber>
    </recommendedName>
    <alternativeName>
        <fullName evidence="7">Peptidoglycan lytic transglycosylase</fullName>
    </alternativeName>
    <alternativeName>
        <fullName evidence="7">Peptidoglycan polymerization terminase</fullName>
    </alternativeName>
</protein>
<comment type="catalytic activity">
    <reaction evidence="7">
        <text>a peptidoglycan chain = a peptidoglycan chain with N-acetyl-1,6-anhydromuramyl-[peptide] at the reducing end + a peptidoglycan chain with N-acetylglucosamine at the non-reducing end.</text>
        <dbReference type="EC" id="4.2.2.29"/>
    </reaction>
</comment>
<keyword evidence="1 7" id="KW-1003">Cell membrane</keyword>
<comment type="caution">
    <text evidence="8">The sequence shown here is derived from an EMBL/GenBank/DDBJ whole genome shotgun (WGS) entry which is preliminary data.</text>
</comment>
<dbReference type="GO" id="GO:0005886">
    <property type="term" value="C:plasma membrane"/>
    <property type="evidence" value="ECO:0007669"/>
    <property type="project" value="UniProtKB-SubCell"/>
</dbReference>
<dbReference type="InterPro" id="IPR003770">
    <property type="entry name" value="MLTG-like"/>
</dbReference>
<feature type="transmembrane region" description="Helical" evidence="7">
    <location>
        <begin position="6"/>
        <end position="24"/>
    </location>
</feature>
<dbReference type="GO" id="GO:0009252">
    <property type="term" value="P:peptidoglycan biosynthetic process"/>
    <property type="evidence" value="ECO:0007669"/>
    <property type="project" value="UniProtKB-UniRule"/>
</dbReference>
<sequence>MNLKKALAIVFLLYFLFLALYITIELTKPINIAEDTEVYIPKGTSFSSIAKIFKEKGIIRNETVFIIIGKIYGIEKKARAGYYLFTEEMTVLDVIKKLLEGKILEYTITVIEGDSLYEVAEKLSKINPDFKNQLFELAYDRDFLQSLKIDAPSLEGYLFPDTYNIPKGLELEEIVRLMVKRFWEVYDSKLIEKTKKIGWTVNQVVTLASIIEKEAKLDEEKPLISAVYHNRLKIGMPLQADPTAIYGIKRYKDGVTKNDLKNRSPYNTYIIKGLPPGPIASPGLKSILAALNPAKVPYLYFVSRGDGSHEFSTDYKAHVSAINQIRGSLVD</sequence>
<proteinExistence type="inferred from homology"/>
<feature type="site" description="Important for catalytic activity" evidence="7">
    <location>
        <position position="214"/>
    </location>
</feature>
<keyword evidence="5 7" id="KW-0456">Lyase</keyword>
<comment type="similarity">
    <text evidence="7">Belongs to the transglycosylase MltG family.</text>
</comment>
<comment type="subcellular location">
    <subcellularLocation>
        <location evidence="7">Cell membrane</location>
        <topology evidence="7">Single-pass membrane protein</topology>
    </subcellularLocation>
</comment>
<dbReference type="STRING" id="86166.TAGGR_3247"/>
<evidence type="ECO:0000313" key="8">
    <source>
        <dbReference type="EMBL" id="GAQ95771.1"/>
    </source>
</evidence>
<dbReference type="GO" id="GO:0008932">
    <property type="term" value="F:lytic endotransglycosylase activity"/>
    <property type="evidence" value="ECO:0007669"/>
    <property type="project" value="UniProtKB-UniRule"/>
</dbReference>
<evidence type="ECO:0000256" key="3">
    <source>
        <dbReference type="ARBA" id="ARBA00022989"/>
    </source>
</evidence>
<keyword evidence="9" id="KW-1185">Reference proteome</keyword>
<accession>A0A0U9HRY9</accession>
<dbReference type="GO" id="GO:0071555">
    <property type="term" value="P:cell wall organization"/>
    <property type="evidence" value="ECO:0007669"/>
    <property type="project" value="UniProtKB-KW"/>
</dbReference>
<dbReference type="PANTHER" id="PTHR30518:SF2">
    <property type="entry name" value="ENDOLYTIC MUREIN TRANSGLYCOSYLASE"/>
    <property type="match status" value="1"/>
</dbReference>
<name>A0A0U9HRY9_9BACT</name>
<dbReference type="PANTHER" id="PTHR30518">
    <property type="entry name" value="ENDOLYTIC MUREIN TRANSGLYCOSYLASE"/>
    <property type="match status" value="1"/>
</dbReference>
<keyword evidence="2 7" id="KW-0812">Transmembrane</keyword>
<evidence type="ECO:0000256" key="4">
    <source>
        <dbReference type="ARBA" id="ARBA00023136"/>
    </source>
</evidence>
<evidence type="ECO:0000256" key="1">
    <source>
        <dbReference type="ARBA" id="ARBA00022475"/>
    </source>
</evidence>
<dbReference type="CDD" id="cd08010">
    <property type="entry name" value="MltG_like"/>
    <property type="match status" value="1"/>
</dbReference>
<dbReference type="EC" id="4.2.2.29" evidence="7"/>
<evidence type="ECO:0000256" key="2">
    <source>
        <dbReference type="ARBA" id="ARBA00022692"/>
    </source>
</evidence>
<dbReference type="Pfam" id="PF02618">
    <property type="entry name" value="YceG"/>
    <property type="match status" value="1"/>
</dbReference>
<evidence type="ECO:0000313" key="9">
    <source>
        <dbReference type="Proteomes" id="UP000054976"/>
    </source>
</evidence>
<gene>
    <name evidence="7" type="primary">mltG</name>
    <name evidence="8" type="ORF">TAGGR_3247</name>
</gene>
<dbReference type="NCBIfam" id="TIGR00247">
    <property type="entry name" value="endolytic transglycosylase MltG"/>
    <property type="match status" value="1"/>
</dbReference>
<dbReference type="OrthoDB" id="9814591at2"/>
<evidence type="ECO:0000256" key="6">
    <source>
        <dbReference type="ARBA" id="ARBA00023316"/>
    </source>
</evidence>
<dbReference type="RefSeq" id="WP_059177194.1">
    <property type="nucleotide sequence ID" value="NZ_BCNO01000003.1"/>
</dbReference>
<dbReference type="EMBL" id="BCNO01000003">
    <property type="protein sequence ID" value="GAQ95771.1"/>
    <property type="molecule type" value="Genomic_DNA"/>
</dbReference>
<dbReference type="AlphaFoldDB" id="A0A0U9HRY9"/>
<dbReference type="Gene3D" id="3.30.160.60">
    <property type="entry name" value="Classic Zinc Finger"/>
    <property type="match status" value="1"/>
</dbReference>
<keyword evidence="6 7" id="KW-0961">Cell wall biogenesis/degradation</keyword>
<dbReference type="HAMAP" id="MF_02065">
    <property type="entry name" value="MltG"/>
    <property type="match status" value="1"/>
</dbReference>
<dbReference type="Gene3D" id="3.30.1490.480">
    <property type="entry name" value="Endolytic murein transglycosylase"/>
    <property type="match status" value="1"/>
</dbReference>
<dbReference type="Proteomes" id="UP000054976">
    <property type="component" value="Unassembled WGS sequence"/>
</dbReference>
<organism evidence="8 9">
    <name type="scientific">Thermodesulfovibrio aggregans</name>
    <dbReference type="NCBI Taxonomy" id="86166"/>
    <lineage>
        <taxon>Bacteria</taxon>
        <taxon>Pseudomonadati</taxon>
        <taxon>Nitrospirota</taxon>
        <taxon>Thermodesulfovibrionia</taxon>
        <taxon>Thermodesulfovibrionales</taxon>
        <taxon>Thermodesulfovibrionaceae</taxon>
        <taxon>Thermodesulfovibrio</taxon>
    </lineage>
</organism>
<evidence type="ECO:0000256" key="7">
    <source>
        <dbReference type="HAMAP-Rule" id="MF_02065"/>
    </source>
</evidence>